<comment type="caution">
    <text evidence="3">The sequence shown here is derived from an EMBL/GenBank/DDBJ whole genome shotgun (WGS) entry which is preliminary data.</text>
</comment>
<organism evidence="3 4">
    <name type="scientific">Panaeolus cyanescens</name>
    <dbReference type="NCBI Taxonomy" id="181874"/>
    <lineage>
        <taxon>Eukaryota</taxon>
        <taxon>Fungi</taxon>
        <taxon>Dikarya</taxon>
        <taxon>Basidiomycota</taxon>
        <taxon>Agaricomycotina</taxon>
        <taxon>Agaricomycetes</taxon>
        <taxon>Agaricomycetidae</taxon>
        <taxon>Agaricales</taxon>
        <taxon>Agaricineae</taxon>
        <taxon>Galeropsidaceae</taxon>
        <taxon>Panaeolus</taxon>
    </lineage>
</organism>
<dbReference type="Proteomes" id="UP000284842">
    <property type="component" value="Unassembled WGS sequence"/>
</dbReference>
<dbReference type="InParanoid" id="A0A409WEG6"/>
<gene>
    <name evidence="3" type="ORF">CVT24_008782</name>
</gene>
<dbReference type="InterPro" id="IPR036188">
    <property type="entry name" value="FAD/NAD-bd_sf"/>
</dbReference>
<dbReference type="GO" id="GO:0001716">
    <property type="term" value="F:L-amino-acid oxidase activity"/>
    <property type="evidence" value="ECO:0007669"/>
    <property type="project" value="TreeGrafter"/>
</dbReference>
<dbReference type="Gene3D" id="3.50.50.60">
    <property type="entry name" value="FAD/NAD(P)-binding domain"/>
    <property type="match status" value="1"/>
</dbReference>
<evidence type="ECO:0000313" key="4">
    <source>
        <dbReference type="Proteomes" id="UP000284842"/>
    </source>
</evidence>
<evidence type="ECO:0000313" key="3">
    <source>
        <dbReference type="EMBL" id="PPQ76897.1"/>
    </source>
</evidence>
<sequence length="363" mass="40539">MAASEDGSSVRRKVVQYYLDQLHEDLATRNSQVQVTDLPFLERLSTLYEKEDPTALRHEAIATPIAVPTIDPSPNVTWENLCKSHVFSELEPGRAPDHDRRDPIPHIPIRRRGDHHKDGKVDCPPWYRVAIIGAGVAGLRAAMLLQSKGIPYDILEASGRAGGRAFTYKFSPGSTPGKHDYYDVGAMRFPKNDANAITFKLFKELGMTDSSGHLIDYVLSDSNNILMFNGQKTNSQIANTTPGNHFGDDVMGTYVNLETKNLRGEPVYGVNACTSVAFDRFRKALVTKGNFKKGWEELLRYDWASTRTYLSQYPASISQWMETRNSSTGGYDSALSEVRSVVHLPCQRRVHNVDLSMSVLIPC</sequence>
<name>A0A409WEG6_9AGAR</name>
<reference evidence="3 4" key="1">
    <citation type="journal article" date="2018" name="Evol. Lett.">
        <title>Horizontal gene cluster transfer increased hallucinogenic mushroom diversity.</title>
        <authorList>
            <person name="Reynolds H.T."/>
            <person name="Vijayakumar V."/>
            <person name="Gluck-Thaler E."/>
            <person name="Korotkin H.B."/>
            <person name="Matheny P.B."/>
            <person name="Slot J.C."/>
        </authorList>
    </citation>
    <scope>NUCLEOTIDE SEQUENCE [LARGE SCALE GENOMIC DNA]</scope>
    <source>
        <strain evidence="3 4">2629</strain>
    </source>
</reference>
<feature type="compositionally biased region" description="Basic and acidic residues" evidence="1">
    <location>
        <begin position="92"/>
        <end position="104"/>
    </location>
</feature>
<dbReference type="OrthoDB" id="7777654at2759"/>
<dbReference type="InterPro" id="IPR002937">
    <property type="entry name" value="Amino_oxidase"/>
</dbReference>
<evidence type="ECO:0000259" key="2">
    <source>
        <dbReference type="Pfam" id="PF01593"/>
    </source>
</evidence>
<dbReference type="InterPro" id="IPR050281">
    <property type="entry name" value="Flavin_monoamine_oxidase"/>
</dbReference>
<dbReference type="SUPFAM" id="SSF51905">
    <property type="entry name" value="FAD/NAD(P)-binding domain"/>
    <property type="match status" value="1"/>
</dbReference>
<dbReference type="EMBL" id="NHTK01005519">
    <property type="protein sequence ID" value="PPQ76897.1"/>
    <property type="molecule type" value="Genomic_DNA"/>
</dbReference>
<protein>
    <recommendedName>
        <fullName evidence="2">Amine oxidase domain-containing protein</fullName>
    </recommendedName>
</protein>
<evidence type="ECO:0000256" key="1">
    <source>
        <dbReference type="SAM" id="MobiDB-lite"/>
    </source>
</evidence>
<dbReference type="PANTHER" id="PTHR10742:SF342">
    <property type="entry name" value="AMINE OXIDASE"/>
    <property type="match status" value="1"/>
</dbReference>
<dbReference type="STRING" id="181874.A0A409WEG6"/>
<proteinExistence type="predicted"/>
<dbReference type="PANTHER" id="PTHR10742">
    <property type="entry name" value="FLAVIN MONOAMINE OXIDASE"/>
    <property type="match status" value="1"/>
</dbReference>
<accession>A0A409WEG6</accession>
<dbReference type="GO" id="GO:0009063">
    <property type="term" value="P:amino acid catabolic process"/>
    <property type="evidence" value="ECO:0007669"/>
    <property type="project" value="TreeGrafter"/>
</dbReference>
<feature type="region of interest" description="Disordered" evidence="1">
    <location>
        <begin position="92"/>
        <end position="116"/>
    </location>
</feature>
<dbReference type="Pfam" id="PF01593">
    <property type="entry name" value="Amino_oxidase"/>
    <property type="match status" value="1"/>
</dbReference>
<dbReference type="AlphaFoldDB" id="A0A409WEG6"/>
<keyword evidence="4" id="KW-1185">Reference proteome</keyword>
<feature type="domain" description="Amine oxidase" evidence="2">
    <location>
        <begin position="136"/>
        <end position="211"/>
    </location>
</feature>